<evidence type="ECO:0000313" key="4">
    <source>
        <dbReference type="EMBL" id="MUF07189.1"/>
    </source>
</evidence>
<proteinExistence type="inferred from homology"/>
<dbReference type="AlphaFoldDB" id="A0A6I3WIS9"/>
<name>A0A6I3WIS9_9PSED</name>
<dbReference type="RefSeq" id="WP_178123500.1">
    <property type="nucleotide sequence ID" value="NZ_JBHSTH010000022.1"/>
</dbReference>
<dbReference type="InterPro" id="IPR007837">
    <property type="entry name" value="DinB"/>
</dbReference>
<dbReference type="Pfam" id="PF05163">
    <property type="entry name" value="DinB"/>
    <property type="match status" value="1"/>
</dbReference>
<feature type="binding site" evidence="3">
    <location>
        <position position="150"/>
    </location>
    <ligand>
        <name>a divalent metal cation</name>
        <dbReference type="ChEBI" id="CHEBI:60240"/>
    </ligand>
</feature>
<dbReference type="Proteomes" id="UP000438196">
    <property type="component" value="Unassembled WGS sequence"/>
</dbReference>
<evidence type="ECO:0000256" key="1">
    <source>
        <dbReference type="ARBA" id="ARBA00008635"/>
    </source>
</evidence>
<evidence type="ECO:0000313" key="5">
    <source>
        <dbReference type="Proteomes" id="UP000438196"/>
    </source>
</evidence>
<organism evidence="4 5">
    <name type="scientific">Pseudomonas spelaei</name>
    <dbReference type="NCBI Taxonomy" id="1055469"/>
    <lineage>
        <taxon>Bacteria</taxon>
        <taxon>Pseudomonadati</taxon>
        <taxon>Pseudomonadota</taxon>
        <taxon>Gammaproteobacteria</taxon>
        <taxon>Pseudomonadales</taxon>
        <taxon>Pseudomonadaceae</taxon>
        <taxon>Pseudomonas</taxon>
    </lineage>
</organism>
<comment type="similarity">
    <text evidence="1">Belongs to the DinB family.</text>
</comment>
<evidence type="ECO:0000256" key="2">
    <source>
        <dbReference type="ARBA" id="ARBA00022723"/>
    </source>
</evidence>
<dbReference type="PANTHER" id="PTHR37302:SF1">
    <property type="entry name" value="PROTEIN DINB"/>
    <property type="match status" value="1"/>
</dbReference>
<comment type="caution">
    <text evidence="4">The sequence shown here is derived from an EMBL/GenBank/DDBJ whole genome shotgun (WGS) entry which is preliminary data.</text>
</comment>
<accession>A0A6I3WIS9</accession>
<protein>
    <submittedName>
        <fullName evidence="4">DUF664 domain-containing protein</fullName>
    </submittedName>
</protein>
<dbReference type="SUPFAM" id="SSF109854">
    <property type="entry name" value="DinB/YfiT-like putative metalloenzymes"/>
    <property type="match status" value="1"/>
</dbReference>
<gene>
    <name evidence="4" type="ORF">GNF76_22810</name>
</gene>
<dbReference type="InterPro" id="IPR034660">
    <property type="entry name" value="DinB/YfiT-like"/>
</dbReference>
<feature type="binding site" evidence="3">
    <location>
        <position position="146"/>
    </location>
    <ligand>
        <name>a divalent metal cation</name>
        <dbReference type="ChEBI" id="CHEBI:60240"/>
    </ligand>
</feature>
<sequence length="175" mass="20073">MTRAEHISLMATYNQWMNLKIYEAARGLSDEALLADRSAFFGSIIGTLNHLTLGDTVWLKRFAEHPAQYAALTPLSILDTPKRLDQLVFANIRELQAQRVWLDQIILDWAQSVSEPDLDQRLRYHNMRGVAADKNFYSLVTHFFNHQTHHRGQVTTLLTQAGRDVGDTDLLRLID</sequence>
<dbReference type="Gene3D" id="1.20.120.450">
    <property type="entry name" value="dinb family like domain"/>
    <property type="match status" value="1"/>
</dbReference>
<dbReference type="PANTHER" id="PTHR37302">
    <property type="entry name" value="SLR1116 PROTEIN"/>
    <property type="match status" value="1"/>
</dbReference>
<dbReference type="GO" id="GO:0046872">
    <property type="term" value="F:metal ion binding"/>
    <property type="evidence" value="ECO:0007669"/>
    <property type="project" value="UniProtKB-KW"/>
</dbReference>
<reference evidence="4 5" key="1">
    <citation type="submission" date="2019-11" db="EMBL/GenBank/DDBJ databases">
        <title>Pseudomonas karstica sp. nov. and Pseudomonas spelaei sp. nov. from karst caves.</title>
        <authorList>
            <person name="Zeman M."/>
        </authorList>
    </citation>
    <scope>NUCLEOTIDE SEQUENCE [LARGE SCALE GENOMIC DNA]</scope>
    <source>
        <strain evidence="4 5">CCM 7893</strain>
    </source>
</reference>
<evidence type="ECO:0000256" key="3">
    <source>
        <dbReference type="PIRSR" id="PIRSR607837-1"/>
    </source>
</evidence>
<keyword evidence="2 3" id="KW-0479">Metal-binding</keyword>
<feature type="binding site" evidence="3">
    <location>
        <position position="50"/>
    </location>
    <ligand>
        <name>a divalent metal cation</name>
        <dbReference type="ChEBI" id="CHEBI:60240"/>
    </ligand>
</feature>
<dbReference type="EMBL" id="WNNK01000022">
    <property type="protein sequence ID" value="MUF07189.1"/>
    <property type="molecule type" value="Genomic_DNA"/>
</dbReference>
<keyword evidence="5" id="KW-1185">Reference proteome</keyword>